<evidence type="ECO:0000256" key="4">
    <source>
        <dbReference type="ARBA" id="ARBA00022519"/>
    </source>
</evidence>
<keyword evidence="3 10" id="KW-1003">Cell membrane</keyword>
<accession>A0A1F4XN03</accession>
<dbReference type="GO" id="GO:0043952">
    <property type="term" value="P:protein transport by the Sec complex"/>
    <property type="evidence" value="ECO:0007669"/>
    <property type="project" value="UniProtKB-UniRule"/>
</dbReference>
<comment type="caution">
    <text evidence="12">The sequence shown here is derived from an EMBL/GenBank/DDBJ whole genome shotgun (WGS) entry which is preliminary data.</text>
</comment>
<dbReference type="Proteomes" id="UP000177564">
    <property type="component" value="Unassembled WGS sequence"/>
</dbReference>
<feature type="domain" description="SSD" evidence="11">
    <location>
        <begin position="123"/>
        <end position="291"/>
    </location>
</feature>
<dbReference type="STRING" id="1797240.A3D68_02255"/>
<feature type="transmembrane region" description="Helical" evidence="10">
    <location>
        <begin position="265"/>
        <end position="292"/>
    </location>
</feature>
<evidence type="ECO:0000256" key="10">
    <source>
        <dbReference type="HAMAP-Rule" id="MF_01464"/>
    </source>
</evidence>
<proteinExistence type="inferred from homology"/>
<evidence type="ECO:0000259" key="11">
    <source>
        <dbReference type="PROSITE" id="PS50156"/>
    </source>
</evidence>
<dbReference type="Gene3D" id="1.20.1640.10">
    <property type="entry name" value="Multidrug efflux transporter AcrB transmembrane domain"/>
    <property type="match status" value="1"/>
</dbReference>
<dbReference type="AlphaFoldDB" id="A0A1F4XN03"/>
<keyword evidence="8 10" id="KW-0811">Translocation</keyword>
<feature type="transmembrane region" description="Helical" evidence="10">
    <location>
        <begin position="186"/>
        <end position="207"/>
    </location>
</feature>
<comment type="subcellular location">
    <subcellularLocation>
        <location evidence="1 10">Cell membrane</location>
        <topology evidence="1 10">Multi-pass membrane protein</topology>
    </subcellularLocation>
</comment>
<dbReference type="Pfam" id="PF02355">
    <property type="entry name" value="SecD_SecF_C"/>
    <property type="match status" value="1"/>
</dbReference>
<dbReference type="PANTHER" id="PTHR30081">
    <property type="entry name" value="PROTEIN-EXPORT MEMBRANE PROTEIN SEC"/>
    <property type="match status" value="1"/>
</dbReference>
<evidence type="ECO:0000256" key="6">
    <source>
        <dbReference type="ARBA" id="ARBA00022927"/>
    </source>
</evidence>
<dbReference type="PRINTS" id="PR01755">
    <property type="entry name" value="SECFTRNLCASE"/>
</dbReference>
<dbReference type="InterPro" id="IPR048634">
    <property type="entry name" value="SecD_SecF_C"/>
</dbReference>
<evidence type="ECO:0000313" key="13">
    <source>
        <dbReference type="Proteomes" id="UP000177564"/>
    </source>
</evidence>
<sequence>MNISKNLKYFFILPVVAIILSLAALLAWGLKPGIDLAGGSLLQVSYSGERPTVDTVRATVSTLGFGEVRVQPTGEDGFLLRQRDLTNDEKISLENALGTLGTMHEDQYNSVGPVIGAELLKKAWIAIVLVTLSTVLFISFAFRRVSKPISSWKYGVVAIITLMHDILIPAGLFALLGHFIGAEVDALFIVALLTILGISINDTIVIFDRIRENLALNAEHHKREEFDEVVGRSITQTIARSINTSLTVIIVLCALYFLGPDSTRAFALTLIVGMVAGTYSSIFLASPLLVVWEKFRKK</sequence>
<feature type="transmembrane region" description="Helical" evidence="10">
    <location>
        <begin position="123"/>
        <end position="142"/>
    </location>
</feature>
<dbReference type="GO" id="GO:0015450">
    <property type="term" value="F:protein-transporting ATPase activity"/>
    <property type="evidence" value="ECO:0007669"/>
    <property type="project" value="InterPro"/>
</dbReference>
<dbReference type="InterPro" id="IPR000731">
    <property type="entry name" value="SSD"/>
</dbReference>
<evidence type="ECO:0000256" key="7">
    <source>
        <dbReference type="ARBA" id="ARBA00022989"/>
    </source>
</evidence>
<evidence type="ECO:0000256" key="2">
    <source>
        <dbReference type="ARBA" id="ARBA00022448"/>
    </source>
</evidence>
<keyword evidence="7 10" id="KW-1133">Transmembrane helix</keyword>
<dbReference type="HAMAP" id="MF_01464_B">
    <property type="entry name" value="SecF_B"/>
    <property type="match status" value="1"/>
</dbReference>
<comment type="similarity">
    <text evidence="10">Belongs to the SecD/SecF family. SecF subfamily.</text>
</comment>
<organism evidence="12 13">
    <name type="scientific">Candidatus Adlerbacteria bacterium RIFCSPHIGHO2_02_FULL_52_17</name>
    <dbReference type="NCBI Taxonomy" id="1797240"/>
    <lineage>
        <taxon>Bacteria</taxon>
        <taxon>Candidatus Adleribacteriota</taxon>
    </lineage>
</organism>
<gene>
    <name evidence="10" type="primary">secF</name>
    <name evidence="12" type="ORF">A3D68_02255</name>
</gene>
<keyword evidence="2 10" id="KW-0813">Transport</keyword>
<name>A0A1F4XN03_9BACT</name>
<keyword evidence="4" id="KW-0997">Cell inner membrane</keyword>
<reference evidence="12 13" key="1">
    <citation type="journal article" date="2016" name="Nat. Commun.">
        <title>Thousands of microbial genomes shed light on interconnected biogeochemical processes in an aquifer system.</title>
        <authorList>
            <person name="Anantharaman K."/>
            <person name="Brown C.T."/>
            <person name="Hug L.A."/>
            <person name="Sharon I."/>
            <person name="Castelle C.J."/>
            <person name="Probst A.J."/>
            <person name="Thomas B.C."/>
            <person name="Singh A."/>
            <person name="Wilkins M.J."/>
            <person name="Karaoz U."/>
            <person name="Brodie E.L."/>
            <person name="Williams K.H."/>
            <person name="Hubbard S.S."/>
            <person name="Banfield J.F."/>
        </authorList>
    </citation>
    <scope>NUCLEOTIDE SEQUENCE [LARGE SCALE GENOMIC DNA]</scope>
</reference>
<feature type="transmembrane region" description="Helical" evidence="10">
    <location>
        <begin position="9"/>
        <end position="30"/>
    </location>
</feature>
<evidence type="ECO:0000256" key="1">
    <source>
        <dbReference type="ARBA" id="ARBA00004651"/>
    </source>
</evidence>
<dbReference type="Pfam" id="PF07549">
    <property type="entry name" value="Sec_GG"/>
    <property type="match status" value="1"/>
</dbReference>
<feature type="transmembrane region" description="Helical" evidence="10">
    <location>
        <begin position="154"/>
        <end position="180"/>
    </location>
</feature>
<dbReference type="InterPro" id="IPR022646">
    <property type="entry name" value="SecD/SecF_CS"/>
</dbReference>
<keyword evidence="6 10" id="KW-0653">Protein transport</keyword>
<dbReference type="SUPFAM" id="SSF82866">
    <property type="entry name" value="Multidrug efflux transporter AcrB transmembrane domain"/>
    <property type="match status" value="1"/>
</dbReference>
<protein>
    <recommendedName>
        <fullName evidence="10">Protein-export membrane protein SecF</fullName>
    </recommendedName>
</protein>
<comment type="subunit">
    <text evidence="10">Forms a complex with SecD. Part of the essential Sec protein translocation apparatus which comprises SecA, SecYEG and auxiliary proteins SecDF. Other proteins may also be involved.</text>
</comment>
<evidence type="ECO:0000313" key="12">
    <source>
        <dbReference type="EMBL" id="OGC83061.1"/>
    </source>
</evidence>
<dbReference type="GO" id="GO:0005886">
    <property type="term" value="C:plasma membrane"/>
    <property type="evidence" value="ECO:0007669"/>
    <property type="project" value="UniProtKB-SubCell"/>
</dbReference>
<dbReference type="PROSITE" id="PS50156">
    <property type="entry name" value="SSD"/>
    <property type="match status" value="1"/>
</dbReference>
<feature type="transmembrane region" description="Helical" evidence="10">
    <location>
        <begin position="242"/>
        <end position="259"/>
    </location>
</feature>
<dbReference type="InterPro" id="IPR022645">
    <property type="entry name" value="SecD/SecF_bac"/>
</dbReference>
<dbReference type="PANTHER" id="PTHR30081:SF8">
    <property type="entry name" value="PROTEIN TRANSLOCASE SUBUNIT SECF"/>
    <property type="match status" value="1"/>
</dbReference>
<comment type="function">
    <text evidence="10">Part of the Sec protein translocase complex. Interacts with the SecYEG preprotein conducting channel. SecDF uses the proton motive force (PMF) to complete protein translocation after the ATP-dependent function of SecA.</text>
</comment>
<evidence type="ECO:0000256" key="8">
    <source>
        <dbReference type="ARBA" id="ARBA00023010"/>
    </source>
</evidence>
<keyword evidence="5 10" id="KW-0812">Transmembrane</keyword>
<evidence type="ECO:0000256" key="5">
    <source>
        <dbReference type="ARBA" id="ARBA00022692"/>
    </source>
</evidence>
<dbReference type="GO" id="GO:0006605">
    <property type="term" value="P:protein targeting"/>
    <property type="evidence" value="ECO:0007669"/>
    <property type="project" value="UniProtKB-UniRule"/>
</dbReference>
<dbReference type="NCBIfam" id="TIGR00966">
    <property type="entry name" value="transloc_SecF"/>
    <property type="match status" value="1"/>
</dbReference>
<dbReference type="InterPro" id="IPR022813">
    <property type="entry name" value="SecD/SecF_arch_bac"/>
</dbReference>
<evidence type="ECO:0000256" key="3">
    <source>
        <dbReference type="ARBA" id="ARBA00022475"/>
    </source>
</evidence>
<dbReference type="GO" id="GO:0065002">
    <property type="term" value="P:intracellular protein transmembrane transport"/>
    <property type="evidence" value="ECO:0007669"/>
    <property type="project" value="UniProtKB-UniRule"/>
</dbReference>
<dbReference type="EMBL" id="MEWU01000029">
    <property type="protein sequence ID" value="OGC83061.1"/>
    <property type="molecule type" value="Genomic_DNA"/>
</dbReference>
<dbReference type="InterPro" id="IPR005665">
    <property type="entry name" value="SecF_bac"/>
</dbReference>
<keyword evidence="9 10" id="KW-0472">Membrane</keyword>
<evidence type="ECO:0000256" key="9">
    <source>
        <dbReference type="ARBA" id="ARBA00023136"/>
    </source>
</evidence>